<dbReference type="FunFam" id="3.40.50.720:FF:000084">
    <property type="entry name" value="Short-chain dehydrogenase reductase"/>
    <property type="match status" value="1"/>
</dbReference>
<dbReference type="CDD" id="cd05233">
    <property type="entry name" value="SDR_c"/>
    <property type="match status" value="1"/>
</dbReference>
<sequence>MTGRAPRVAVVTGAASGIGAAIAGQLRRDGLHVAALDRDEAGLAAGRDDRDRLAVACDVRDDAQVAAAIDEVVGWRSRIDVVVNAAGVLVRADARATTPEIWRTVLDINLVGTFRVVQAAMPHLTAGDGPYAKRVINIGSGAADRGYAYPAYTASKGGIVALTRQLAAELALEGITVNAINPGFIRTAINDDAWRDDEARAQWERTIPLGRMGRPEEVAAVVSFLASPGAGYVTGQAIRVDGGRSAISGRPS</sequence>
<dbReference type="PANTHER" id="PTHR42760">
    <property type="entry name" value="SHORT-CHAIN DEHYDROGENASES/REDUCTASES FAMILY MEMBER"/>
    <property type="match status" value="1"/>
</dbReference>
<dbReference type="PANTHER" id="PTHR42760:SF133">
    <property type="entry name" value="3-OXOACYL-[ACYL-CARRIER-PROTEIN] REDUCTASE"/>
    <property type="match status" value="1"/>
</dbReference>
<gene>
    <name evidence="4" type="ORF">E1181_12685</name>
</gene>
<dbReference type="EMBL" id="SMKS01000017">
    <property type="protein sequence ID" value="TDD06351.1"/>
    <property type="molecule type" value="Genomic_DNA"/>
</dbReference>
<evidence type="ECO:0000313" key="5">
    <source>
        <dbReference type="Proteomes" id="UP000295674"/>
    </source>
</evidence>
<dbReference type="PRINTS" id="PR00080">
    <property type="entry name" value="SDRFAMILY"/>
</dbReference>
<evidence type="ECO:0000313" key="4">
    <source>
        <dbReference type="EMBL" id="TDD06351.1"/>
    </source>
</evidence>
<accession>A0A4R4VMR0</accession>
<proteinExistence type="inferred from homology"/>
<dbReference type="SUPFAM" id="SSF51735">
    <property type="entry name" value="NAD(P)-binding Rossmann-fold domains"/>
    <property type="match status" value="1"/>
</dbReference>
<keyword evidence="2" id="KW-0560">Oxidoreductase</keyword>
<evidence type="ECO:0000256" key="1">
    <source>
        <dbReference type="ARBA" id="ARBA00006484"/>
    </source>
</evidence>
<dbReference type="SMART" id="SM00822">
    <property type="entry name" value="PKS_KR"/>
    <property type="match status" value="1"/>
</dbReference>
<dbReference type="Proteomes" id="UP000295674">
    <property type="component" value="Unassembled WGS sequence"/>
</dbReference>
<comment type="similarity">
    <text evidence="1">Belongs to the short-chain dehydrogenases/reductases (SDR) family.</text>
</comment>
<comment type="caution">
    <text evidence="4">The sequence shown here is derived from an EMBL/GenBank/DDBJ whole genome shotgun (WGS) entry which is preliminary data.</text>
</comment>
<dbReference type="Gene3D" id="3.40.50.720">
    <property type="entry name" value="NAD(P)-binding Rossmann-like Domain"/>
    <property type="match status" value="1"/>
</dbReference>
<evidence type="ECO:0000259" key="3">
    <source>
        <dbReference type="SMART" id="SM00822"/>
    </source>
</evidence>
<evidence type="ECO:0000256" key="2">
    <source>
        <dbReference type="ARBA" id="ARBA00023002"/>
    </source>
</evidence>
<dbReference type="AlphaFoldDB" id="A0A4R4VMR0"/>
<feature type="domain" description="Ketoreductase" evidence="3">
    <location>
        <begin position="7"/>
        <end position="197"/>
    </location>
</feature>
<name>A0A4R4VMR0_9PSEU</name>
<organism evidence="4 5">
    <name type="scientific">Saccharopolyspora terrae</name>
    <dbReference type="NCBI Taxonomy" id="2530384"/>
    <lineage>
        <taxon>Bacteria</taxon>
        <taxon>Bacillati</taxon>
        <taxon>Actinomycetota</taxon>
        <taxon>Actinomycetes</taxon>
        <taxon>Pseudonocardiales</taxon>
        <taxon>Pseudonocardiaceae</taxon>
        <taxon>Saccharopolyspora</taxon>
    </lineage>
</organism>
<dbReference type="InterPro" id="IPR036291">
    <property type="entry name" value="NAD(P)-bd_dom_sf"/>
</dbReference>
<dbReference type="Pfam" id="PF13561">
    <property type="entry name" value="adh_short_C2"/>
    <property type="match status" value="1"/>
</dbReference>
<keyword evidence="5" id="KW-1185">Reference proteome</keyword>
<dbReference type="InterPro" id="IPR057326">
    <property type="entry name" value="KR_dom"/>
</dbReference>
<dbReference type="GO" id="GO:0016616">
    <property type="term" value="F:oxidoreductase activity, acting on the CH-OH group of donors, NAD or NADP as acceptor"/>
    <property type="evidence" value="ECO:0007669"/>
    <property type="project" value="UniProtKB-ARBA"/>
</dbReference>
<protein>
    <submittedName>
        <fullName evidence="4">SDR family oxidoreductase</fullName>
    </submittedName>
</protein>
<dbReference type="InterPro" id="IPR002347">
    <property type="entry name" value="SDR_fam"/>
</dbReference>
<dbReference type="OrthoDB" id="3212475at2"/>
<dbReference type="RefSeq" id="WP_132674322.1">
    <property type="nucleotide sequence ID" value="NZ_SMKS01000017.1"/>
</dbReference>
<dbReference type="PRINTS" id="PR00081">
    <property type="entry name" value="GDHRDH"/>
</dbReference>
<reference evidence="4 5" key="1">
    <citation type="submission" date="2019-03" db="EMBL/GenBank/DDBJ databases">
        <title>Draft genome sequences of novel Actinobacteria.</title>
        <authorList>
            <person name="Sahin N."/>
            <person name="Ay H."/>
            <person name="Saygin H."/>
        </authorList>
    </citation>
    <scope>NUCLEOTIDE SEQUENCE [LARGE SCALE GENOMIC DNA]</scope>
    <source>
        <strain evidence="4 5">16K309</strain>
    </source>
</reference>